<comment type="caution">
    <text evidence="12">The sequence shown here is derived from an EMBL/GenBank/DDBJ whole genome shotgun (WGS) entry which is preliminary data.</text>
</comment>
<name>A0ABR3J5W2_9AGAR</name>
<dbReference type="Proteomes" id="UP001556367">
    <property type="component" value="Unassembled WGS sequence"/>
</dbReference>
<evidence type="ECO:0000256" key="1">
    <source>
        <dbReference type="ARBA" id="ARBA00004123"/>
    </source>
</evidence>
<feature type="compositionally biased region" description="Pro residues" evidence="11">
    <location>
        <begin position="230"/>
        <end position="243"/>
    </location>
</feature>
<comment type="similarity">
    <text evidence="10">Belongs to the SGF11 family.</text>
</comment>
<feature type="compositionally biased region" description="Low complexity" evidence="11">
    <location>
        <begin position="147"/>
        <end position="160"/>
    </location>
</feature>
<gene>
    <name evidence="12" type="ORF">HGRIS_007624</name>
</gene>
<feature type="compositionally biased region" description="Low complexity" evidence="11">
    <location>
        <begin position="255"/>
        <end position="264"/>
    </location>
</feature>
<evidence type="ECO:0000256" key="8">
    <source>
        <dbReference type="ARBA" id="ARBA00023163"/>
    </source>
</evidence>
<dbReference type="EMBL" id="JASNQZ010000011">
    <property type="protein sequence ID" value="KAL0950865.1"/>
    <property type="molecule type" value="Genomic_DNA"/>
</dbReference>
<comment type="subcellular location">
    <subcellularLocation>
        <location evidence="1 10">Nucleus</location>
    </subcellularLocation>
</comment>
<reference evidence="13" key="1">
    <citation type="submission" date="2024-06" db="EMBL/GenBank/DDBJ databases">
        <title>Multi-omics analyses provide insights into the biosynthesis of the anticancer antibiotic pleurotin in Hohenbuehelia grisea.</title>
        <authorList>
            <person name="Weaver J.A."/>
            <person name="Alberti F."/>
        </authorList>
    </citation>
    <scope>NUCLEOTIDE SEQUENCE [LARGE SCALE GENOMIC DNA]</scope>
    <source>
        <strain evidence="13">T-177</strain>
    </source>
</reference>
<evidence type="ECO:0000313" key="13">
    <source>
        <dbReference type="Proteomes" id="UP001556367"/>
    </source>
</evidence>
<sequence length="264" mass="27729">MAVDGSADNGSSSSTIIKADGNITLDCMNCERQIAYSRYASHLSSCMGIQSSMRRGSVRGNGLKSKNSSETPRSTTPNSELGNISDDSRSLKSKAKSKSKREDDAEFNLKRKRLTSPQLSPTKKTKKKAIGSPVSRLKSEPDSVGIPMSSQPLSAPSSISRVPSKLRDSSTATFLERSPSTASSRSSSPGAPSVGTVATSSSFSGTARTESPIFSAKGLPKRKVTGTGPPKRPSPVRPPPPPVLDFTIDVEGEETGSSTDTDSS</sequence>
<evidence type="ECO:0000256" key="9">
    <source>
        <dbReference type="ARBA" id="ARBA00023242"/>
    </source>
</evidence>
<feature type="compositionally biased region" description="Basic and acidic residues" evidence="11">
    <location>
        <begin position="100"/>
        <end position="109"/>
    </location>
</feature>
<dbReference type="InterPro" id="IPR013246">
    <property type="entry name" value="SAGA_su_Sgf11"/>
</dbReference>
<proteinExistence type="inferred from homology"/>
<keyword evidence="3" id="KW-0863">Zinc-finger</keyword>
<organism evidence="12 13">
    <name type="scientific">Hohenbuehelia grisea</name>
    <dbReference type="NCBI Taxonomy" id="104357"/>
    <lineage>
        <taxon>Eukaryota</taxon>
        <taxon>Fungi</taxon>
        <taxon>Dikarya</taxon>
        <taxon>Basidiomycota</taxon>
        <taxon>Agaricomycotina</taxon>
        <taxon>Agaricomycetes</taxon>
        <taxon>Agaricomycetidae</taxon>
        <taxon>Agaricales</taxon>
        <taxon>Pleurotineae</taxon>
        <taxon>Pleurotaceae</taxon>
        <taxon>Hohenbuehelia</taxon>
    </lineage>
</organism>
<feature type="compositionally biased region" description="Low complexity" evidence="11">
    <location>
        <begin position="177"/>
        <end position="193"/>
    </location>
</feature>
<feature type="compositionally biased region" description="Polar residues" evidence="11">
    <location>
        <begin position="64"/>
        <end position="82"/>
    </location>
</feature>
<evidence type="ECO:0000256" key="5">
    <source>
        <dbReference type="ARBA" id="ARBA00022853"/>
    </source>
</evidence>
<keyword evidence="13" id="KW-1185">Reference proteome</keyword>
<evidence type="ECO:0000256" key="2">
    <source>
        <dbReference type="ARBA" id="ARBA00022723"/>
    </source>
</evidence>
<feature type="region of interest" description="Disordered" evidence="11">
    <location>
        <begin position="54"/>
        <end position="264"/>
    </location>
</feature>
<keyword evidence="2" id="KW-0479">Metal-binding</keyword>
<evidence type="ECO:0000256" key="10">
    <source>
        <dbReference type="RuleBase" id="RU261113"/>
    </source>
</evidence>
<protein>
    <recommendedName>
        <fullName evidence="10">SAGA-associated factor 11</fullName>
    </recommendedName>
</protein>
<evidence type="ECO:0000256" key="4">
    <source>
        <dbReference type="ARBA" id="ARBA00022833"/>
    </source>
</evidence>
<evidence type="ECO:0000256" key="7">
    <source>
        <dbReference type="ARBA" id="ARBA00023159"/>
    </source>
</evidence>
<evidence type="ECO:0000256" key="6">
    <source>
        <dbReference type="ARBA" id="ARBA00023015"/>
    </source>
</evidence>
<dbReference type="Pfam" id="PF08209">
    <property type="entry name" value="Sgf11"/>
    <property type="match status" value="1"/>
</dbReference>
<keyword evidence="5" id="KW-0156">Chromatin regulator</keyword>
<accession>A0ABR3J5W2</accession>
<keyword evidence="7 10" id="KW-0010">Activator</keyword>
<evidence type="ECO:0000256" key="11">
    <source>
        <dbReference type="SAM" id="MobiDB-lite"/>
    </source>
</evidence>
<dbReference type="Gene3D" id="3.30.160.60">
    <property type="entry name" value="Classic Zinc Finger"/>
    <property type="match status" value="1"/>
</dbReference>
<evidence type="ECO:0000256" key="3">
    <source>
        <dbReference type="ARBA" id="ARBA00022771"/>
    </source>
</evidence>
<keyword evidence="4" id="KW-0862">Zinc</keyword>
<evidence type="ECO:0000313" key="12">
    <source>
        <dbReference type="EMBL" id="KAL0950865.1"/>
    </source>
</evidence>
<feature type="compositionally biased region" description="Polar residues" evidence="11">
    <location>
        <begin position="196"/>
        <end position="209"/>
    </location>
</feature>
<keyword evidence="9" id="KW-0539">Nucleus</keyword>
<keyword evidence="6" id="KW-0805">Transcription regulation</keyword>
<keyword evidence="8" id="KW-0804">Transcription</keyword>